<dbReference type="SUPFAM" id="SSF48452">
    <property type="entry name" value="TPR-like"/>
    <property type="match status" value="1"/>
</dbReference>
<dbReference type="GO" id="GO:0006886">
    <property type="term" value="P:intracellular protein transport"/>
    <property type="evidence" value="ECO:0007669"/>
    <property type="project" value="UniProtKB-UniRule"/>
</dbReference>
<organism evidence="8 9">
    <name type="scientific">Eremothecium cymbalariae (strain CBS 270.75 / DBVPG 7215 / KCTC 17166 / NRRL Y-17582)</name>
    <name type="common">Yeast</name>
    <dbReference type="NCBI Taxonomy" id="931890"/>
    <lineage>
        <taxon>Eukaryota</taxon>
        <taxon>Fungi</taxon>
        <taxon>Dikarya</taxon>
        <taxon>Ascomycota</taxon>
        <taxon>Saccharomycotina</taxon>
        <taxon>Saccharomycetes</taxon>
        <taxon>Saccharomycetales</taxon>
        <taxon>Saccharomycetaceae</taxon>
        <taxon>Eremothecium</taxon>
    </lineage>
</organism>
<evidence type="ECO:0000256" key="7">
    <source>
        <dbReference type="RuleBase" id="RU367013"/>
    </source>
</evidence>
<dbReference type="GO" id="GO:0001671">
    <property type="term" value="F:ATPase activator activity"/>
    <property type="evidence" value="ECO:0007669"/>
    <property type="project" value="EnsemblFungi"/>
</dbReference>
<dbReference type="OMA" id="WSVKEYL"/>
<dbReference type="GeneID" id="11471275"/>
<dbReference type="PRINTS" id="PR00448">
    <property type="entry name" value="NSFATTACHMNT"/>
</dbReference>
<evidence type="ECO:0000313" key="9">
    <source>
        <dbReference type="Proteomes" id="UP000006790"/>
    </source>
</evidence>
<dbReference type="GO" id="GO:0048280">
    <property type="term" value="P:vesicle fusion with Golgi apparatus"/>
    <property type="evidence" value="ECO:0007669"/>
    <property type="project" value="EnsemblFungi"/>
</dbReference>
<comment type="similarity">
    <text evidence="2 7">Belongs to the SNAP family.</text>
</comment>
<dbReference type="GO" id="GO:0019905">
    <property type="term" value="F:syntaxin binding"/>
    <property type="evidence" value="ECO:0007669"/>
    <property type="project" value="TreeGrafter"/>
</dbReference>
<dbReference type="Gene3D" id="1.25.40.10">
    <property type="entry name" value="Tetratricopeptide repeat domain"/>
    <property type="match status" value="1"/>
</dbReference>
<dbReference type="CDD" id="cd15832">
    <property type="entry name" value="SNAP"/>
    <property type="match status" value="1"/>
</dbReference>
<protein>
    <recommendedName>
        <fullName evidence="10">Vesicular-fusion protein SEC17</fullName>
    </recommendedName>
</protein>
<dbReference type="PANTHER" id="PTHR13768:SF8">
    <property type="entry name" value="ALPHA-SOLUBLE NSF ATTACHMENT PROTEIN"/>
    <property type="match status" value="1"/>
</dbReference>
<dbReference type="InterPro" id="IPR000744">
    <property type="entry name" value="NSF_attach"/>
</dbReference>
<gene>
    <name evidence="8" type="ordered locus">Ecym_7184</name>
</gene>
<dbReference type="RefSeq" id="XP_003647849.1">
    <property type="nucleotide sequence ID" value="XM_003647801.1"/>
</dbReference>
<evidence type="ECO:0000256" key="1">
    <source>
        <dbReference type="ARBA" id="ARBA00004170"/>
    </source>
</evidence>
<dbReference type="InterPro" id="IPR011990">
    <property type="entry name" value="TPR-like_helical_dom_sf"/>
</dbReference>
<evidence type="ECO:0000256" key="6">
    <source>
        <dbReference type="ARBA" id="ARBA00023136"/>
    </source>
</evidence>
<keyword evidence="3 7" id="KW-0813">Transport</keyword>
<dbReference type="KEGG" id="erc:Ecym_7184"/>
<evidence type="ECO:0000256" key="3">
    <source>
        <dbReference type="ARBA" id="ARBA00022448"/>
    </source>
</evidence>
<dbReference type="OrthoDB" id="9984275at2759"/>
<dbReference type="GO" id="GO:0042144">
    <property type="term" value="P:vacuole fusion, non-autophagic"/>
    <property type="evidence" value="ECO:0007669"/>
    <property type="project" value="EnsemblFungi"/>
</dbReference>
<proteinExistence type="inferred from homology"/>
<dbReference type="GO" id="GO:0005829">
    <property type="term" value="C:cytosol"/>
    <property type="evidence" value="ECO:0007669"/>
    <property type="project" value="EnsemblFungi"/>
</dbReference>
<keyword evidence="6 7" id="KW-0472">Membrane</keyword>
<dbReference type="InParanoid" id="G8JW17"/>
<dbReference type="GO" id="GO:0035494">
    <property type="term" value="P:SNARE complex disassembly"/>
    <property type="evidence" value="ECO:0007669"/>
    <property type="project" value="EnsemblFungi"/>
</dbReference>
<dbReference type="STRING" id="931890.G8JW17"/>
<dbReference type="GO" id="GO:0005483">
    <property type="term" value="F:soluble NSF attachment protein activity"/>
    <property type="evidence" value="ECO:0007669"/>
    <property type="project" value="EnsemblFungi"/>
</dbReference>
<evidence type="ECO:0000256" key="4">
    <source>
        <dbReference type="ARBA" id="ARBA00022892"/>
    </source>
</evidence>
<sequence>MISEAQDLIARAEKKAQPSSGFTRWLSGGDSYRLEEASDLYIEAANLYRLSKQLDTAGDTFWKAAQCQVDASNEDEAGNTFVEAYKCYKSSNPQKACEALEKAIGIFTRRGQFRRGAYFKFELADIQEFVLQDYPKAIENFEIAGDWYLQDQALALSNKSYIRCADLKALDKNYLDAAEIYRKIIANSLGNKLSQWSLKDHYLKLILCYLAAGDTVAAEKVLQEALQEDTTFQQSREHTLLSSLIDAVKEGNIESFSSQVFDYDKFNKLDKWKTTVLLQIKDSISEAEDDLL</sequence>
<dbReference type="FunFam" id="1.25.40.10:FF:000049">
    <property type="entry name" value="Alpha-soluble NSF attachment protein-like"/>
    <property type="match status" value="1"/>
</dbReference>
<dbReference type="Pfam" id="PF14938">
    <property type="entry name" value="SNAP"/>
    <property type="match status" value="1"/>
</dbReference>
<keyword evidence="5 7" id="KW-0653">Protein transport</keyword>
<keyword evidence="4 7" id="KW-0931">ER-Golgi transport</keyword>
<dbReference type="eggNOG" id="KOG1586">
    <property type="taxonomic scope" value="Eukaryota"/>
</dbReference>
<comment type="subcellular location">
    <subcellularLocation>
        <location evidence="1 7">Membrane</location>
        <topology evidence="1 7">Peripheral membrane protein</topology>
    </subcellularLocation>
</comment>
<evidence type="ECO:0000256" key="2">
    <source>
        <dbReference type="ARBA" id="ARBA00010050"/>
    </source>
</evidence>
<reference evidence="9" key="1">
    <citation type="journal article" date="2012" name="G3 (Bethesda)">
        <title>Pichia sorbitophila, an interspecies yeast hybrid reveals early steps of genome resolution following polyploidization.</title>
        <authorList>
            <person name="Leh Louis V."/>
            <person name="Despons L."/>
            <person name="Friedrich A."/>
            <person name="Martin T."/>
            <person name="Durrens P."/>
            <person name="Casaregola S."/>
            <person name="Neuveglise C."/>
            <person name="Fairhead C."/>
            <person name="Marck C."/>
            <person name="Cruz J.A."/>
            <person name="Straub M.L."/>
            <person name="Kugler V."/>
            <person name="Sacerdot C."/>
            <person name="Uzunov Z."/>
            <person name="Thierry A."/>
            <person name="Weiss S."/>
            <person name="Bleykasten C."/>
            <person name="De Montigny J."/>
            <person name="Jacques N."/>
            <person name="Jung P."/>
            <person name="Lemaire M."/>
            <person name="Mallet S."/>
            <person name="Morel G."/>
            <person name="Richard G.F."/>
            <person name="Sarkar A."/>
            <person name="Savel G."/>
            <person name="Schacherer J."/>
            <person name="Seret M.L."/>
            <person name="Talla E."/>
            <person name="Samson G."/>
            <person name="Jubin C."/>
            <person name="Poulain J."/>
            <person name="Vacherie B."/>
            <person name="Barbe V."/>
            <person name="Pelletier E."/>
            <person name="Sherman D.J."/>
            <person name="Westhof E."/>
            <person name="Weissenbach J."/>
            <person name="Baret P.V."/>
            <person name="Wincker P."/>
            <person name="Gaillardin C."/>
            <person name="Dujon B."/>
            <person name="Souciet J.L."/>
        </authorList>
    </citation>
    <scope>NUCLEOTIDE SEQUENCE [LARGE SCALE GENOMIC DNA]</scope>
    <source>
        <strain evidence="9">CBS 270.75 / DBVPG 7215 / KCTC 17166 / NRRL Y-17582</strain>
    </source>
</reference>
<evidence type="ECO:0008006" key="10">
    <source>
        <dbReference type="Google" id="ProtNLM"/>
    </source>
</evidence>
<dbReference type="PANTHER" id="PTHR13768">
    <property type="entry name" value="SOLUBLE NSF ATTACHMENT PROTEIN SNAP"/>
    <property type="match status" value="1"/>
</dbReference>
<dbReference type="HOGENOM" id="CLU_046329_0_2_1"/>
<comment type="function">
    <text evidence="7">Required for vesicular transport between the endoplasmic reticulum and the Golgi apparatus.</text>
</comment>
<dbReference type="GO" id="GO:0005774">
    <property type="term" value="C:vacuolar membrane"/>
    <property type="evidence" value="ECO:0007669"/>
    <property type="project" value="TreeGrafter"/>
</dbReference>
<dbReference type="EMBL" id="CP002503">
    <property type="protein sequence ID" value="AET41032.1"/>
    <property type="molecule type" value="Genomic_DNA"/>
</dbReference>
<accession>G8JW17</accession>
<dbReference type="GO" id="GO:0031201">
    <property type="term" value="C:SNARE complex"/>
    <property type="evidence" value="ECO:0007669"/>
    <property type="project" value="EnsemblFungi"/>
</dbReference>
<dbReference type="GO" id="GO:0006914">
    <property type="term" value="P:autophagy"/>
    <property type="evidence" value="ECO:0007669"/>
    <property type="project" value="EnsemblFungi"/>
</dbReference>
<dbReference type="FunCoup" id="G8JW17">
    <property type="interactions" value="873"/>
</dbReference>
<evidence type="ECO:0000313" key="8">
    <source>
        <dbReference type="EMBL" id="AET41032.1"/>
    </source>
</evidence>
<dbReference type="AlphaFoldDB" id="G8JW17"/>
<keyword evidence="9" id="KW-1185">Reference proteome</keyword>
<name>G8JW17_ERECY</name>
<evidence type="ECO:0000256" key="5">
    <source>
        <dbReference type="ARBA" id="ARBA00022927"/>
    </source>
</evidence>
<dbReference type="Proteomes" id="UP000006790">
    <property type="component" value="Chromosome 7"/>
</dbReference>